<dbReference type="RefSeq" id="WP_340240163.1">
    <property type="nucleotide sequence ID" value="NZ_JBBEWC010000018.1"/>
</dbReference>
<feature type="chain" id="PRO_5046008641" description="histidine kinase" evidence="9">
    <location>
        <begin position="22"/>
        <end position="574"/>
    </location>
</feature>
<dbReference type="EMBL" id="JBHULC010000027">
    <property type="protein sequence ID" value="MFD2522993.1"/>
    <property type="molecule type" value="Genomic_DNA"/>
</dbReference>
<keyword evidence="12" id="KW-1185">Reference proteome</keyword>
<evidence type="ECO:0000256" key="6">
    <source>
        <dbReference type="ARBA" id="ARBA00022777"/>
    </source>
</evidence>
<evidence type="ECO:0000256" key="2">
    <source>
        <dbReference type="ARBA" id="ARBA00012438"/>
    </source>
</evidence>
<evidence type="ECO:0000259" key="10">
    <source>
        <dbReference type="Pfam" id="PF07568"/>
    </source>
</evidence>
<evidence type="ECO:0000256" key="3">
    <source>
        <dbReference type="ARBA" id="ARBA00022553"/>
    </source>
</evidence>
<dbReference type="Gene3D" id="3.30.565.10">
    <property type="entry name" value="Histidine kinase-like ATPase, C-terminal domain"/>
    <property type="match status" value="1"/>
</dbReference>
<dbReference type="PANTHER" id="PTHR41523">
    <property type="entry name" value="TWO-COMPONENT SYSTEM SENSOR PROTEIN"/>
    <property type="match status" value="1"/>
</dbReference>
<proteinExistence type="predicted"/>
<dbReference type="Proteomes" id="UP001597510">
    <property type="component" value="Unassembled WGS sequence"/>
</dbReference>
<evidence type="ECO:0000256" key="1">
    <source>
        <dbReference type="ARBA" id="ARBA00000085"/>
    </source>
</evidence>
<name>A0ABW5JD24_9BACT</name>
<evidence type="ECO:0000256" key="7">
    <source>
        <dbReference type="ARBA" id="ARBA00022840"/>
    </source>
</evidence>
<keyword evidence="7" id="KW-0067">ATP-binding</keyword>
<dbReference type="PANTHER" id="PTHR41523:SF8">
    <property type="entry name" value="ETHYLENE RESPONSE SENSOR PROTEIN"/>
    <property type="match status" value="1"/>
</dbReference>
<dbReference type="Gene3D" id="1.25.40.10">
    <property type="entry name" value="Tetratricopeptide repeat domain"/>
    <property type="match status" value="1"/>
</dbReference>
<evidence type="ECO:0000256" key="4">
    <source>
        <dbReference type="ARBA" id="ARBA00022679"/>
    </source>
</evidence>
<feature type="signal peptide" evidence="9">
    <location>
        <begin position="1"/>
        <end position="21"/>
    </location>
</feature>
<dbReference type="SUPFAM" id="SSF55874">
    <property type="entry name" value="ATPase domain of HSP90 chaperone/DNA topoisomerase II/histidine kinase"/>
    <property type="match status" value="1"/>
</dbReference>
<dbReference type="InterPro" id="IPR011990">
    <property type="entry name" value="TPR-like_helical_dom_sf"/>
</dbReference>
<evidence type="ECO:0000256" key="8">
    <source>
        <dbReference type="SAM" id="Phobius"/>
    </source>
</evidence>
<keyword evidence="8" id="KW-0472">Membrane</keyword>
<comment type="caution">
    <text evidence="11">The sequence shown here is derived from an EMBL/GenBank/DDBJ whole genome shotgun (WGS) entry which is preliminary data.</text>
</comment>
<keyword evidence="5" id="KW-0547">Nucleotide-binding</keyword>
<keyword evidence="9" id="KW-0732">Signal</keyword>
<comment type="catalytic activity">
    <reaction evidence="1">
        <text>ATP + protein L-histidine = ADP + protein N-phospho-L-histidine.</text>
        <dbReference type="EC" id="2.7.13.3"/>
    </reaction>
</comment>
<evidence type="ECO:0000256" key="9">
    <source>
        <dbReference type="SAM" id="SignalP"/>
    </source>
</evidence>
<dbReference type="InterPro" id="IPR011495">
    <property type="entry name" value="Sig_transdc_His_kin_sub2_dim/P"/>
</dbReference>
<evidence type="ECO:0000313" key="11">
    <source>
        <dbReference type="EMBL" id="MFD2522993.1"/>
    </source>
</evidence>
<evidence type="ECO:0000256" key="5">
    <source>
        <dbReference type="ARBA" id="ARBA00022741"/>
    </source>
</evidence>
<dbReference type="Pfam" id="PF13424">
    <property type="entry name" value="TPR_12"/>
    <property type="match status" value="1"/>
</dbReference>
<dbReference type="Gene3D" id="3.30.450.20">
    <property type="entry name" value="PAS domain"/>
    <property type="match status" value="1"/>
</dbReference>
<accession>A0ABW5JD24</accession>
<feature type="transmembrane region" description="Helical" evidence="8">
    <location>
        <begin position="335"/>
        <end position="353"/>
    </location>
</feature>
<dbReference type="EC" id="2.7.13.3" evidence="2"/>
<dbReference type="Pfam" id="PF07568">
    <property type="entry name" value="HisKA_2"/>
    <property type="match status" value="1"/>
</dbReference>
<keyword evidence="8" id="KW-0812">Transmembrane</keyword>
<dbReference type="GO" id="GO:0016301">
    <property type="term" value="F:kinase activity"/>
    <property type="evidence" value="ECO:0007669"/>
    <property type="project" value="UniProtKB-KW"/>
</dbReference>
<dbReference type="SUPFAM" id="SSF48452">
    <property type="entry name" value="TPR-like"/>
    <property type="match status" value="1"/>
</dbReference>
<keyword evidence="4" id="KW-0808">Transferase</keyword>
<protein>
    <recommendedName>
        <fullName evidence="2">histidine kinase</fullName>
        <ecNumber evidence="2">2.7.13.3</ecNumber>
    </recommendedName>
</protein>
<sequence length="574" mass="66978">MKLQRLFIVLFVLGLGHVAKAQNFSLDKEINKIDSLINYGQIDIAQRKTDSLYKLLNNYKGQKKSKAELLEVRYRQAVLLHRKHNSPAEPLKILIDIIEEAEKERLHSLCCRIYLMMALAHEKNTSLELCNKYLNLAYAKYKKNNLEQDYSTYCIRKASYYRWKEDLDSMFYYANKAKQYAEKYHNETDLNDSYLLLVIFYNRNKNYAEALKNSYPTLAYYKKADNHDLMTVSYYNIARSYLKMQKFSAALTYNDSALVFYKEIPLPIKIAVSRERYEIFEAMGKVDSAYYYFKQFHAELQLLQEEEREVNTRKLEEQYQNGKKEAIIETKNQQIILIGSLLGVIVIASVLFVRNNRQIKKQNKIISTQVLELSKTLEQKQILLSELQHRVKNNLQHVISILEIQKESVDFNNIDELIRENQNRIHSMALLHKKLNVTDNVNDVDFERYITELSALVKESYDDHKKKISLNVSCEIETLSIEKALPLGLIIVELVSNSMKHAFKNRSIGIINIEFAKTETAYKCYYCDNGDGFDFNKSSEKGLGQEIIKGLIDQLDGVFESTGKNGFELAVYFK</sequence>
<gene>
    <name evidence="11" type="ORF">ACFSR2_19005</name>
</gene>
<evidence type="ECO:0000313" key="12">
    <source>
        <dbReference type="Proteomes" id="UP001597510"/>
    </source>
</evidence>
<keyword evidence="3" id="KW-0597">Phosphoprotein</keyword>
<keyword evidence="8" id="KW-1133">Transmembrane helix</keyword>
<organism evidence="11 12">
    <name type="scientific">Emticicia soli</name>
    <dbReference type="NCBI Taxonomy" id="2027878"/>
    <lineage>
        <taxon>Bacteria</taxon>
        <taxon>Pseudomonadati</taxon>
        <taxon>Bacteroidota</taxon>
        <taxon>Cytophagia</taxon>
        <taxon>Cytophagales</taxon>
        <taxon>Leadbetterellaceae</taxon>
        <taxon>Emticicia</taxon>
    </lineage>
</organism>
<reference evidence="12" key="1">
    <citation type="journal article" date="2019" name="Int. J. Syst. Evol. Microbiol.">
        <title>The Global Catalogue of Microorganisms (GCM) 10K type strain sequencing project: providing services to taxonomists for standard genome sequencing and annotation.</title>
        <authorList>
            <consortium name="The Broad Institute Genomics Platform"/>
            <consortium name="The Broad Institute Genome Sequencing Center for Infectious Disease"/>
            <person name="Wu L."/>
            <person name="Ma J."/>
        </authorList>
    </citation>
    <scope>NUCLEOTIDE SEQUENCE [LARGE SCALE GENOMIC DNA]</scope>
    <source>
        <strain evidence="12">KCTC 52344</strain>
    </source>
</reference>
<keyword evidence="6 11" id="KW-0418">Kinase</keyword>
<dbReference type="InterPro" id="IPR036890">
    <property type="entry name" value="HATPase_C_sf"/>
</dbReference>
<feature type="domain" description="Signal transduction histidine kinase subgroup 2 dimerisation and phosphoacceptor" evidence="10">
    <location>
        <begin position="386"/>
        <end position="461"/>
    </location>
</feature>